<dbReference type="EMBL" id="CM043796">
    <property type="protein sequence ID" value="KAI4817021.1"/>
    <property type="molecule type" value="Genomic_DNA"/>
</dbReference>
<evidence type="ECO:0000313" key="1">
    <source>
        <dbReference type="EMBL" id="KAI4817021.1"/>
    </source>
</evidence>
<sequence>MLAWALDMHALLLFHVCLRESDREVVIGSLRRVTLSHCREIFKRISNMEIATYVSFYKDWDVFDPVR</sequence>
<evidence type="ECO:0000313" key="2">
    <source>
        <dbReference type="Proteomes" id="UP001057452"/>
    </source>
</evidence>
<proteinExistence type="predicted"/>
<comment type="caution">
    <text evidence="1">The sequence shown here is derived from an EMBL/GenBank/DDBJ whole genome shotgun (WGS) entry which is preliminary data.</text>
</comment>
<protein>
    <submittedName>
        <fullName evidence="1">Uncharacterized protein</fullName>
    </submittedName>
</protein>
<keyword evidence="2" id="KW-1185">Reference proteome</keyword>
<gene>
    <name evidence="1" type="ORF">KUCAC02_009310</name>
</gene>
<accession>A0ACB9WT49</accession>
<dbReference type="Proteomes" id="UP001057452">
    <property type="component" value="Chromosome 12"/>
</dbReference>
<name>A0ACB9WT49_CHAAC</name>
<reference evidence="1" key="1">
    <citation type="submission" date="2022-05" db="EMBL/GenBank/DDBJ databases">
        <title>Chromosome-level genome of Chaenocephalus aceratus.</title>
        <authorList>
            <person name="Park H."/>
        </authorList>
    </citation>
    <scope>NUCLEOTIDE SEQUENCE</scope>
    <source>
        <strain evidence="1">KU_202001</strain>
    </source>
</reference>
<organism evidence="1 2">
    <name type="scientific">Chaenocephalus aceratus</name>
    <name type="common">Blackfin icefish</name>
    <name type="synonym">Chaenichthys aceratus</name>
    <dbReference type="NCBI Taxonomy" id="36190"/>
    <lineage>
        <taxon>Eukaryota</taxon>
        <taxon>Metazoa</taxon>
        <taxon>Chordata</taxon>
        <taxon>Craniata</taxon>
        <taxon>Vertebrata</taxon>
        <taxon>Euteleostomi</taxon>
        <taxon>Actinopterygii</taxon>
        <taxon>Neopterygii</taxon>
        <taxon>Teleostei</taxon>
        <taxon>Neoteleostei</taxon>
        <taxon>Acanthomorphata</taxon>
        <taxon>Eupercaria</taxon>
        <taxon>Perciformes</taxon>
        <taxon>Notothenioidei</taxon>
        <taxon>Channichthyidae</taxon>
        <taxon>Chaenocephalus</taxon>
    </lineage>
</organism>